<dbReference type="InterPro" id="IPR036677">
    <property type="entry name" value="EutN_CcmL_sf"/>
</dbReference>
<dbReference type="PANTHER" id="PTHR36539">
    <property type="entry name" value="ETHANOLAMINE UTILIZATION PROTEIN EUTN"/>
    <property type="match status" value="1"/>
</dbReference>
<gene>
    <name evidence="4" type="ORF">AC812_11635</name>
</gene>
<dbReference type="GO" id="GO:0031470">
    <property type="term" value="C:carboxysome"/>
    <property type="evidence" value="ECO:0007669"/>
    <property type="project" value="UniProtKB-SubCell"/>
</dbReference>
<dbReference type="InterPro" id="IPR004992">
    <property type="entry name" value="EutN_CcmL"/>
</dbReference>
<name>A0A0P6XGP9_9CHLR</name>
<dbReference type="EMBL" id="LGHJ01000017">
    <property type="protein sequence ID" value="KPL74465.1"/>
    <property type="molecule type" value="Genomic_DNA"/>
</dbReference>
<comment type="caution">
    <text evidence="4">The sequence shown here is derived from an EMBL/GenBank/DDBJ whole genome shotgun (WGS) entry which is preliminary data.</text>
</comment>
<dbReference type="Gene3D" id="2.40.50.220">
    <property type="entry name" value="EutN/Ccml"/>
    <property type="match status" value="1"/>
</dbReference>
<protein>
    <submittedName>
        <fullName evidence="4">Ethanolamine utilization protein EutN</fullName>
    </submittedName>
</protein>
<evidence type="ECO:0000313" key="4">
    <source>
        <dbReference type="EMBL" id="KPL74465.1"/>
    </source>
</evidence>
<accession>A0A0P6XGP9</accession>
<dbReference type="AlphaFoldDB" id="A0A0P6XGP9"/>
<keyword evidence="3" id="KW-1283">Bacterial microcompartment</keyword>
<keyword evidence="5" id="KW-1185">Reference proteome</keyword>
<evidence type="ECO:0000256" key="2">
    <source>
        <dbReference type="ARBA" id="ARBA00023669"/>
    </source>
</evidence>
<evidence type="ECO:0000256" key="1">
    <source>
        <dbReference type="ARBA" id="ARBA00023587"/>
    </source>
</evidence>
<evidence type="ECO:0000256" key="3">
    <source>
        <dbReference type="ARBA" id="ARBA00024446"/>
    </source>
</evidence>
<dbReference type="SUPFAM" id="SSF159133">
    <property type="entry name" value="EutN/CcmL-like"/>
    <property type="match status" value="1"/>
</dbReference>
<proteinExistence type="predicted"/>
<comment type="subcellular location">
    <subcellularLocation>
        <location evidence="1">Carboxysome</location>
    </subcellularLocation>
</comment>
<organism evidence="4 5">
    <name type="scientific">Bellilinea caldifistulae</name>
    <dbReference type="NCBI Taxonomy" id="360411"/>
    <lineage>
        <taxon>Bacteria</taxon>
        <taxon>Bacillati</taxon>
        <taxon>Chloroflexota</taxon>
        <taxon>Anaerolineae</taxon>
        <taxon>Anaerolineales</taxon>
        <taxon>Anaerolineaceae</taxon>
        <taxon>Bellilinea</taxon>
    </lineage>
</organism>
<sequence length="97" mass="10205">MLIAKVIGTTVATIKDEKLAGRKLLVVRPTDEFGNPSGKPFVAIDTVDAGIGDLVLTCAGSSARQTTFTKDTPVDAVIMAIIDSLEVEGQITFQKSP</sequence>
<dbReference type="Proteomes" id="UP000050514">
    <property type="component" value="Unassembled WGS sequence"/>
</dbReference>
<dbReference type="PATRIC" id="fig|360411.5.peg.2151"/>
<dbReference type="PANTHER" id="PTHR36539:SF1">
    <property type="entry name" value="BACTERIAL MICROCOMPARTMENT SHELL VERTEX PROTEIN EUTN"/>
    <property type="match status" value="1"/>
</dbReference>
<keyword evidence="2" id="KW-1282">Carboxysome</keyword>
<dbReference type="CDD" id="cd01614">
    <property type="entry name" value="EutN_CcmL"/>
    <property type="match status" value="1"/>
</dbReference>
<dbReference type="OrthoDB" id="196195at2"/>
<evidence type="ECO:0000313" key="5">
    <source>
        <dbReference type="Proteomes" id="UP000050514"/>
    </source>
</evidence>
<dbReference type="PROSITE" id="PS51932">
    <property type="entry name" value="BMV"/>
    <property type="match status" value="1"/>
</dbReference>
<dbReference type="Pfam" id="PF03319">
    <property type="entry name" value="EutN_CcmL"/>
    <property type="match status" value="1"/>
</dbReference>
<dbReference type="RefSeq" id="WP_061918660.1">
    <property type="nucleotide sequence ID" value="NZ_DF967971.1"/>
</dbReference>
<reference evidence="4 5" key="1">
    <citation type="submission" date="2015-07" db="EMBL/GenBank/DDBJ databases">
        <title>Draft genome of Bellilinea caldifistulae DSM 17877.</title>
        <authorList>
            <person name="Hemp J."/>
            <person name="Ward L.M."/>
            <person name="Pace L.A."/>
            <person name="Fischer W.W."/>
        </authorList>
    </citation>
    <scope>NUCLEOTIDE SEQUENCE [LARGE SCALE GENOMIC DNA]</scope>
    <source>
        <strain evidence="4 5">GOMI-1</strain>
    </source>
</reference>
<dbReference type="STRING" id="360411.AC812_11635"/>